<proteinExistence type="predicted"/>
<gene>
    <name evidence="3" type="ORF">HYN46_02310</name>
</gene>
<dbReference type="InterPro" id="IPR019223">
    <property type="entry name" value="DUF2147"/>
</dbReference>
<reference evidence="3" key="1">
    <citation type="submission" date="2018-07" db="EMBL/GenBank/DDBJ databases">
        <title>Genome sequencing of Moraxellaceae gen. HYN0046.</title>
        <authorList>
            <person name="Kim M."/>
            <person name="Yi H."/>
        </authorList>
    </citation>
    <scope>NUCLEOTIDE SEQUENCE [LARGE SCALE GENOMIC DNA]</scope>
    <source>
        <strain evidence="3">HYN0046</strain>
    </source>
</reference>
<dbReference type="OrthoDB" id="9814399at2"/>
<dbReference type="PANTHER" id="PTHR36919:SF3">
    <property type="entry name" value="BLL5882 PROTEIN"/>
    <property type="match status" value="1"/>
</dbReference>
<dbReference type="Proteomes" id="UP000253940">
    <property type="component" value="Chromosome"/>
</dbReference>
<dbReference type="PANTHER" id="PTHR36919">
    <property type="entry name" value="BLR1215 PROTEIN"/>
    <property type="match status" value="1"/>
</dbReference>
<evidence type="ECO:0000256" key="1">
    <source>
        <dbReference type="SAM" id="SignalP"/>
    </source>
</evidence>
<evidence type="ECO:0000313" key="3">
    <source>
        <dbReference type="EMBL" id="AXI01814.1"/>
    </source>
</evidence>
<dbReference type="Gene3D" id="2.40.128.520">
    <property type="match status" value="1"/>
</dbReference>
<dbReference type="AlphaFoldDB" id="A0A345P3F5"/>
<sequence length="161" mass="17522">MNTAFRTASNSFFLGALLCLSQISHAESSDISGTWRSIDDKTGYAKSLIKIEKNTNGLYSGKIIKVLSHAGYKPEEFCIDCPAPFTGKPIEGLNVLTGLKANPSEEGLYDGGKILDPLSGHIYSAKIKLNSDGKKLVIRGFIGFSLLGRSQTWYREDKAAE</sequence>
<feature type="signal peptide" evidence="1">
    <location>
        <begin position="1"/>
        <end position="26"/>
    </location>
</feature>
<dbReference type="KEGG" id="mbah:HYN46_02310"/>
<dbReference type="Pfam" id="PF09917">
    <property type="entry name" value="DUF2147"/>
    <property type="match status" value="1"/>
</dbReference>
<organism evidence="3 4">
    <name type="scientific">Aquirhabdus parva</name>
    <dbReference type="NCBI Taxonomy" id="2283318"/>
    <lineage>
        <taxon>Bacteria</taxon>
        <taxon>Pseudomonadati</taxon>
        <taxon>Pseudomonadota</taxon>
        <taxon>Gammaproteobacteria</taxon>
        <taxon>Moraxellales</taxon>
        <taxon>Moraxellaceae</taxon>
        <taxon>Aquirhabdus</taxon>
    </lineage>
</organism>
<name>A0A345P3F5_9GAMM</name>
<protein>
    <submittedName>
        <fullName evidence="3">DUF2147 domain-containing protein</fullName>
    </submittedName>
</protein>
<accession>A0A345P3F5</accession>
<keyword evidence="4" id="KW-1185">Reference proteome</keyword>
<dbReference type="EMBL" id="CP031222">
    <property type="protein sequence ID" value="AXI01814.1"/>
    <property type="molecule type" value="Genomic_DNA"/>
</dbReference>
<dbReference type="RefSeq" id="WP_114897924.1">
    <property type="nucleotide sequence ID" value="NZ_CP031222.1"/>
</dbReference>
<evidence type="ECO:0000313" key="4">
    <source>
        <dbReference type="Proteomes" id="UP000253940"/>
    </source>
</evidence>
<evidence type="ECO:0000259" key="2">
    <source>
        <dbReference type="Pfam" id="PF09917"/>
    </source>
</evidence>
<keyword evidence="1" id="KW-0732">Signal</keyword>
<feature type="domain" description="DUF2147" evidence="2">
    <location>
        <begin position="33"/>
        <end position="155"/>
    </location>
</feature>
<feature type="chain" id="PRO_5017013091" evidence="1">
    <location>
        <begin position="27"/>
        <end position="161"/>
    </location>
</feature>